<accession>A0A0F9PHT0</accession>
<dbReference type="EMBL" id="LAZR01002913">
    <property type="protein sequence ID" value="KKN24057.1"/>
    <property type="molecule type" value="Genomic_DNA"/>
</dbReference>
<sequence>MVDPNPAPDLATRKLHKLYSDVAHLINLQEAKNASRILLAGDIEVELPQNVKDEINTRIAAKTAEITAEVAALPNG</sequence>
<reference evidence="1" key="1">
    <citation type="journal article" date="2015" name="Nature">
        <title>Complex archaea that bridge the gap between prokaryotes and eukaryotes.</title>
        <authorList>
            <person name="Spang A."/>
            <person name="Saw J.H."/>
            <person name="Jorgensen S.L."/>
            <person name="Zaremba-Niedzwiedzka K."/>
            <person name="Martijn J."/>
            <person name="Lind A.E."/>
            <person name="van Eijk R."/>
            <person name="Schleper C."/>
            <person name="Guy L."/>
            <person name="Ettema T.J."/>
        </authorList>
    </citation>
    <scope>NUCLEOTIDE SEQUENCE</scope>
</reference>
<organism evidence="1">
    <name type="scientific">marine sediment metagenome</name>
    <dbReference type="NCBI Taxonomy" id="412755"/>
    <lineage>
        <taxon>unclassified sequences</taxon>
        <taxon>metagenomes</taxon>
        <taxon>ecological metagenomes</taxon>
    </lineage>
</organism>
<gene>
    <name evidence="1" type="ORF">LCGC14_0898810</name>
</gene>
<evidence type="ECO:0000313" key="1">
    <source>
        <dbReference type="EMBL" id="KKN24057.1"/>
    </source>
</evidence>
<comment type="caution">
    <text evidence="1">The sequence shown here is derived from an EMBL/GenBank/DDBJ whole genome shotgun (WGS) entry which is preliminary data.</text>
</comment>
<proteinExistence type="predicted"/>
<name>A0A0F9PHT0_9ZZZZ</name>
<dbReference type="AlphaFoldDB" id="A0A0F9PHT0"/>
<protein>
    <submittedName>
        <fullName evidence="1">Uncharacterized protein</fullName>
    </submittedName>
</protein>